<dbReference type="RefSeq" id="WP_131236892.1">
    <property type="nucleotide sequence ID" value="NZ_SJTH01000011.1"/>
</dbReference>
<reference evidence="2 3" key="1">
    <citation type="submission" date="2019-03" db="EMBL/GenBank/DDBJ databases">
        <authorList>
            <person name="Jensen L."/>
            <person name="Storgaard J."/>
            <person name="Sulaj E."/>
            <person name="Schramm A."/>
            <person name="Marshall I.P.G."/>
        </authorList>
    </citation>
    <scope>NUCLEOTIDE SEQUENCE [LARGE SCALE GENOMIC DNA]</scope>
    <source>
        <strain evidence="2 3">2017H2G3</strain>
    </source>
</reference>
<evidence type="ECO:0000313" key="3">
    <source>
        <dbReference type="Proteomes" id="UP000293846"/>
    </source>
</evidence>
<gene>
    <name evidence="2" type="ORF">E0Y62_11455</name>
</gene>
<keyword evidence="1" id="KW-0812">Transmembrane</keyword>
<dbReference type="AlphaFoldDB" id="A0A4R1B1U4"/>
<keyword evidence="3" id="KW-1185">Reference proteome</keyword>
<feature type="transmembrane region" description="Helical" evidence="1">
    <location>
        <begin position="45"/>
        <end position="73"/>
    </location>
</feature>
<dbReference type="EMBL" id="SJTH01000011">
    <property type="protein sequence ID" value="TCJ04054.1"/>
    <property type="molecule type" value="Genomic_DNA"/>
</dbReference>
<keyword evidence="1" id="KW-0472">Membrane</keyword>
<dbReference type="OrthoDB" id="2939539at2"/>
<accession>A0A4R1B1U4</accession>
<name>A0A4R1B1U4_9BACI</name>
<dbReference type="Proteomes" id="UP000293846">
    <property type="component" value="Unassembled WGS sequence"/>
</dbReference>
<evidence type="ECO:0000313" key="2">
    <source>
        <dbReference type="EMBL" id="TCJ04054.1"/>
    </source>
</evidence>
<keyword evidence="1" id="KW-1133">Transmembrane helix</keyword>
<comment type="caution">
    <text evidence="2">The sequence shown here is derived from an EMBL/GenBank/DDBJ whole genome shotgun (WGS) entry which is preliminary data.</text>
</comment>
<protein>
    <submittedName>
        <fullName evidence="2">Uncharacterized protein</fullName>
    </submittedName>
</protein>
<evidence type="ECO:0000256" key="1">
    <source>
        <dbReference type="SAM" id="Phobius"/>
    </source>
</evidence>
<proteinExistence type="predicted"/>
<organism evidence="2 3">
    <name type="scientific">Cytobacillus praedii</name>
    <dbReference type="NCBI Taxonomy" id="1742358"/>
    <lineage>
        <taxon>Bacteria</taxon>
        <taxon>Bacillati</taxon>
        <taxon>Bacillota</taxon>
        <taxon>Bacilli</taxon>
        <taxon>Bacillales</taxon>
        <taxon>Bacillaceae</taxon>
        <taxon>Cytobacillus</taxon>
    </lineage>
</organism>
<sequence>MKKGMAALGCFFIAIAAFLYAAKHITAALMSAYINTPDVTYYEGAYDLIGFGMTFWIMLSLFAGLLFLLIGLWPSIKGLLQVKNPNSRLNKNV</sequence>